<dbReference type="EMBL" id="QTJX01000003">
    <property type="protein sequence ID" value="RDY58640.1"/>
    <property type="molecule type" value="Genomic_DNA"/>
</dbReference>
<dbReference type="OrthoDB" id="1397018at2"/>
<reference evidence="1 2" key="1">
    <citation type="submission" date="2018-08" db="EMBL/GenBank/DDBJ databases">
        <title>Muricauda nanhaiensis sp. nov., isolated from seawater of the South China Sea.</title>
        <authorList>
            <person name="Dang Y."/>
        </authorList>
    </citation>
    <scope>NUCLEOTIDE SEQUENCE [LARGE SCALE GENOMIC DNA]</scope>
    <source>
        <strain evidence="1 2">SM1704</strain>
    </source>
</reference>
<protein>
    <submittedName>
        <fullName evidence="1">Uncharacterized protein</fullName>
    </submittedName>
</protein>
<proteinExistence type="predicted"/>
<dbReference type="AlphaFoldDB" id="A0A371JN87"/>
<keyword evidence="2" id="KW-1185">Reference proteome</keyword>
<comment type="caution">
    <text evidence="1">The sequence shown here is derived from an EMBL/GenBank/DDBJ whole genome shotgun (WGS) entry which is preliminary data.</text>
</comment>
<evidence type="ECO:0000313" key="2">
    <source>
        <dbReference type="Proteomes" id="UP000261828"/>
    </source>
</evidence>
<accession>A0A371JN87</accession>
<dbReference type="RefSeq" id="WP_116184961.1">
    <property type="nucleotide sequence ID" value="NZ_QTJX01000003.1"/>
</dbReference>
<evidence type="ECO:0000313" key="1">
    <source>
        <dbReference type="EMBL" id="RDY58640.1"/>
    </source>
</evidence>
<dbReference type="InterPro" id="IPR014729">
    <property type="entry name" value="Rossmann-like_a/b/a_fold"/>
</dbReference>
<name>A0A371JN87_9FLAO</name>
<organism evidence="1 2">
    <name type="scientific">Flagellimonas nanhaiensis</name>
    <dbReference type="NCBI Taxonomy" id="2292706"/>
    <lineage>
        <taxon>Bacteria</taxon>
        <taxon>Pseudomonadati</taxon>
        <taxon>Bacteroidota</taxon>
        <taxon>Flavobacteriia</taxon>
        <taxon>Flavobacteriales</taxon>
        <taxon>Flavobacteriaceae</taxon>
        <taxon>Flagellimonas</taxon>
    </lineage>
</organism>
<gene>
    <name evidence="1" type="ORF">DX873_13180</name>
</gene>
<dbReference type="Gene3D" id="3.40.50.620">
    <property type="entry name" value="HUPs"/>
    <property type="match status" value="1"/>
</dbReference>
<dbReference type="Proteomes" id="UP000261828">
    <property type="component" value="Unassembled WGS sequence"/>
</dbReference>
<sequence>MKRIRDLVVFEQLLVAHVVVEPKRVKATYTLTKMDGSTTSTDLIYSYDRTYFNKKETQDVNLASMMVAQVALNYGLFCRTIVFDGLFDTADQRFLLDMMENTSREILINKFHAKNEFLKDPYNVLVPENLKHYTAAKVLFENSKFSDMRLYPVCEAPHENEYAILSSGGKDSLLTYGLIKELGVPHPVFINESGRHWFTAINAYKYFRENEPNTAKPWCNSDRVFNWMVRQMPFIRDNFQNIRADIYPIRLWTVGVFLFGVLPIARKRKLGNILIGNEFDTTMRSTFEGITHYQALYDQSKYFDNALTRYYQKKGWNIKQYSLLRSLSELLILKILVKRYPDLQKTQVSCHAAHESGGSMRPCGKCEKCRRIVGMLTALGEDPKCCGYTTEQIGSALENLAKKNVKQIGSDAAHLFHLLTEQGHIAKNAYTKRLARSYPRIMHLRFDNERSKMEDLPFHIRMPLFSILTEYADGISTQRDRVWQDSYYGDLSFDTPYKPLQKTLI</sequence>